<dbReference type="Gene3D" id="3.40.570.10">
    <property type="entry name" value="Extracellular Endonuclease, subunit A"/>
    <property type="match status" value="1"/>
</dbReference>
<organism evidence="2 3">
    <name type="scientific">Streptococcus parauberis</name>
    <dbReference type="NCBI Taxonomy" id="1348"/>
    <lineage>
        <taxon>Bacteria</taxon>
        <taxon>Bacillati</taxon>
        <taxon>Bacillota</taxon>
        <taxon>Bacilli</taxon>
        <taxon>Lactobacillales</taxon>
        <taxon>Streptococcaceae</taxon>
        <taxon>Streptococcus</taxon>
    </lineage>
</organism>
<keyword evidence="2" id="KW-0378">Hydrolase</keyword>
<evidence type="ECO:0000259" key="1">
    <source>
        <dbReference type="SMART" id="SM00892"/>
    </source>
</evidence>
<dbReference type="GO" id="GO:0004519">
    <property type="term" value="F:endonuclease activity"/>
    <property type="evidence" value="ECO:0007669"/>
    <property type="project" value="UniProtKB-KW"/>
</dbReference>
<dbReference type="GO" id="GO:0016787">
    <property type="term" value="F:hydrolase activity"/>
    <property type="evidence" value="ECO:0007669"/>
    <property type="project" value="InterPro"/>
</dbReference>
<protein>
    <submittedName>
        <fullName evidence="2">DNA/RNA non-specific endonuclease</fullName>
    </submittedName>
</protein>
<reference evidence="2" key="1">
    <citation type="submission" date="2023-03" db="EMBL/GenBank/DDBJ databases">
        <authorList>
            <person name="Shen W."/>
            <person name="Cai J."/>
        </authorList>
    </citation>
    <scope>NUCLEOTIDE SEQUENCE</scope>
    <source>
        <strain evidence="2">P82-2</strain>
    </source>
</reference>
<dbReference type="RefSeq" id="WP_041828416.1">
    <property type="nucleotide sequence ID" value="NZ_BAWT01000007.1"/>
</dbReference>
<keyword evidence="2" id="KW-0540">Nuclease</keyword>
<dbReference type="InterPro" id="IPR001604">
    <property type="entry name" value="Endo_G_ENPP1-like_dom"/>
</dbReference>
<proteinExistence type="predicted"/>
<accession>A0AAE4KZN7</accession>
<sequence>MSNHNSKNWKNIGSLILLIFVLAGSYLSKNNVISDNNPIKQIYQSVTGESDGKPFTKDNNNPDTPSKAQALTVMTSHVKNQLVGKITWNGAGAFIINNNKTNLNAKVSSAPYANNQIKYVQGRKVPLVANALLAKSTRQYQNRNETGNGYTNWKPAGWHQLHGLLGEYDHAVDRGHLLGYAIVGGLKGFDASTSNPSNIATQLSWANQAADEDSTGQNYYETLIRHALDQNKRVRYRVTLVYEGNNILSKGSHLEAKSDDGSLEFNVFIPNIQKGIKVNYQTGQVDIER</sequence>
<evidence type="ECO:0000313" key="3">
    <source>
        <dbReference type="Proteomes" id="UP001180515"/>
    </source>
</evidence>
<dbReference type="EMBL" id="JARQAG010000001">
    <property type="protein sequence ID" value="MDT2730964.1"/>
    <property type="molecule type" value="Genomic_DNA"/>
</dbReference>
<keyword evidence="2" id="KW-0255">Endonuclease</keyword>
<dbReference type="GO" id="GO:0003676">
    <property type="term" value="F:nucleic acid binding"/>
    <property type="evidence" value="ECO:0007669"/>
    <property type="project" value="InterPro"/>
</dbReference>
<feature type="domain" description="DNA/RNA non-specific endonuclease/pyrophosphatase/phosphodiesterase" evidence="1">
    <location>
        <begin position="111"/>
        <end position="287"/>
    </location>
</feature>
<evidence type="ECO:0000313" key="2">
    <source>
        <dbReference type="EMBL" id="MDT2730964.1"/>
    </source>
</evidence>
<dbReference type="SMART" id="SM00892">
    <property type="entry name" value="Endonuclease_NS"/>
    <property type="match status" value="1"/>
</dbReference>
<dbReference type="AlphaFoldDB" id="A0AAE4KZN7"/>
<dbReference type="GO" id="GO:0046872">
    <property type="term" value="F:metal ion binding"/>
    <property type="evidence" value="ECO:0007669"/>
    <property type="project" value="InterPro"/>
</dbReference>
<dbReference type="InterPro" id="IPR044929">
    <property type="entry name" value="DNA/RNA_non-sp_Endonuclease_sf"/>
</dbReference>
<gene>
    <name evidence="2" type="ORF">P7G31_01690</name>
</gene>
<name>A0AAE4KZN7_9STRE</name>
<comment type="caution">
    <text evidence="2">The sequence shown here is derived from an EMBL/GenBank/DDBJ whole genome shotgun (WGS) entry which is preliminary data.</text>
</comment>
<dbReference type="Pfam" id="PF01223">
    <property type="entry name" value="Endonuclease_NS"/>
    <property type="match status" value="1"/>
</dbReference>
<dbReference type="Proteomes" id="UP001180515">
    <property type="component" value="Unassembled WGS sequence"/>
</dbReference>